<dbReference type="EMBL" id="CM042009">
    <property type="protein sequence ID" value="KAI3790549.1"/>
    <property type="molecule type" value="Genomic_DNA"/>
</dbReference>
<proteinExistence type="predicted"/>
<dbReference type="Proteomes" id="UP001055811">
    <property type="component" value="Linkage Group LG01"/>
</dbReference>
<comment type="caution">
    <text evidence="1">The sequence shown here is derived from an EMBL/GenBank/DDBJ whole genome shotgun (WGS) entry which is preliminary data.</text>
</comment>
<organism evidence="1 2">
    <name type="scientific">Cichorium intybus</name>
    <name type="common">Chicory</name>
    <dbReference type="NCBI Taxonomy" id="13427"/>
    <lineage>
        <taxon>Eukaryota</taxon>
        <taxon>Viridiplantae</taxon>
        <taxon>Streptophyta</taxon>
        <taxon>Embryophyta</taxon>
        <taxon>Tracheophyta</taxon>
        <taxon>Spermatophyta</taxon>
        <taxon>Magnoliopsida</taxon>
        <taxon>eudicotyledons</taxon>
        <taxon>Gunneridae</taxon>
        <taxon>Pentapetalae</taxon>
        <taxon>asterids</taxon>
        <taxon>campanulids</taxon>
        <taxon>Asterales</taxon>
        <taxon>Asteraceae</taxon>
        <taxon>Cichorioideae</taxon>
        <taxon>Cichorieae</taxon>
        <taxon>Cichoriinae</taxon>
        <taxon>Cichorium</taxon>
    </lineage>
</organism>
<evidence type="ECO:0000313" key="1">
    <source>
        <dbReference type="EMBL" id="KAI3790549.1"/>
    </source>
</evidence>
<reference evidence="2" key="1">
    <citation type="journal article" date="2022" name="Mol. Ecol. Resour.">
        <title>The genomes of chicory, endive, great burdock and yacon provide insights into Asteraceae palaeo-polyploidization history and plant inulin production.</title>
        <authorList>
            <person name="Fan W."/>
            <person name="Wang S."/>
            <person name="Wang H."/>
            <person name="Wang A."/>
            <person name="Jiang F."/>
            <person name="Liu H."/>
            <person name="Zhao H."/>
            <person name="Xu D."/>
            <person name="Zhang Y."/>
        </authorList>
    </citation>
    <scope>NUCLEOTIDE SEQUENCE [LARGE SCALE GENOMIC DNA]</scope>
    <source>
        <strain evidence="2">cv. Punajuju</strain>
    </source>
</reference>
<accession>A0ACB9H4C4</accession>
<reference evidence="1 2" key="2">
    <citation type="journal article" date="2022" name="Mol. Ecol. Resour.">
        <title>The genomes of chicory, endive, great burdock and yacon provide insights into Asteraceae paleo-polyploidization history and plant inulin production.</title>
        <authorList>
            <person name="Fan W."/>
            <person name="Wang S."/>
            <person name="Wang H."/>
            <person name="Wang A."/>
            <person name="Jiang F."/>
            <person name="Liu H."/>
            <person name="Zhao H."/>
            <person name="Xu D."/>
            <person name="Zhang Y."/>
        </authorList>
    </citation>
    <scope>NUCLEOTIDE SEQUENCE [LARGE SCALE GENOMIC DNA]</scope>
    <source>
        <strain evidence="2">cv. Punajuju</strain>
        <tissue evidence="1">Leaves</tissue>
    </source>
</reference>
<keyword evidence="2" id="KW-1185">Reference proteome</keyword>
<protein>
    <submittedName>
        <fullName evidence="1">Uncharacterized protein</fullName>
    </submittedName>
</protein>
<gene>
    <name evidence="1" type="ORF">L2E82_03662</name>
</gene>
<evidence type="ECO:0000313" key="2">
    <source>
        <dbReference type="Proteomes" id="UP001055811"/>
    </source>
</evidence>
<name>A0ACB9H4C4_CICIN</name>
<sequence>MEGEGKLTREKTRKSITLQTNESDIHSSDSKQKEVDLKEPIESSPAKPEEDLIQAARGESWRHKSSWTQLISTSSPSSFSISEIVPDLCLQNHVPQASAPINDLNPAGVVAKTTGRKEITSERKRRLIIGNLESQETCPFMRTEASMKEWKKAKASLSSSLNKKKRSLMNPHN</sequence>